<dbReference type="PANTHER" id="PTHR42760:SF135">
    <property type="entry name" value="BLL7886 PROTEIN"/>
    <property type="match status" value="1"/>
</dbReference>
<keyword evidence="4" id="KW-1185">Reference proteome</keyword>
<sequence>MDLGALIKNRHVLITGASGGLGAHFARLYASCGATVTVAARSADKLATLVTELQTQGARAHAVPLDVTSEGSIAEAFAAAEAAQGPIDVVINNAGIARPSMAMELSAEDFDDVMNTNLRGVWLVCSEAGRRWKAAGRNGVIVNIASILGFRVSYAVLPYTVSKAAVVQLTKALALEWARHGIRVNALAPGYILTDINREFFETEPGQAMIRRVPMRRLGKESELDGAVLLLSTDAGSWMTGEVIAVDGGHLVSHL</sequence>
<dbReference type="Pfam" id="PF13561">
    <property type="entry name" value="adh_short_C2"/>
    <property type="match status" value="1"/>
</dbReference>
<dbReference type="Gene3D" id="3.40.50.720">
    <property type="entry name" value="NAD(P)-binding Rossmann-like Domain"/>
    <property type="match status" value="1"/>
</dbReference>
<organism evidence="3 4">
    <name type="scientific">Camelimonas fluminis</name>
    <dbReference type="NCBI Taxonomy" id="1576911"/>
    <lineage>
        <taxon>Bacteria</taxon>
        <taxon>Pseudomonadati</taxon>
        <taxon>Pseudomonadota</taxon>
        <taxon>Alphaproteobacteria</taxon>
        <taxon>Hyphomicrobiales</taxon>
        <taxon>Chelatococcaceae</taxon>
        <taxon>Camelimonas</taxon>
    </lineage>
</organism>
<protein>
    <submittedName>
        <fullName evidence="3">SDR family NAD(P)-dependent oxidoreductase</fullName>
        <ecNumber evidence="3">1.1.1.-</ecNumber>
    </submittedName>
</protein>
<dbReference type="InterPro" id="IPR020904">
    <property type="entry name" value="Sc_DH/Rdtase_CS"/>
</dbReference>
<dbReference type="SMART" id="SM00822">
    <property type="entry name" value="PKS_KR"/>
    <property type="match status" value="1"/>
</dbReference>
<evidence type="ECO:0000259" key="2">
    <source>
        <dbReference type="SMART" id="SM00822"/>
    </source>
</evidence>
<dbReference type="GO" id="GO:0016491">
    <property type="term" value="F:oxidoreductase activity"/>
    <property type="evidence" value="ECO:0007669"/>
    <property type="project" value="UniProtKB-KW"/>
</dbReference>
<dbReference type="CDD" id="cd05233">
    <property type="entry name" value="SDR_c"/>
    <property type="match status" value="1"/>
</dbReference>
<proteinExistence type="inferred from homology"/>
<feature type="domain" description="Ketoreductase" evidence="2">
    <location>
        <begin position="10"/>
        <end position="150"/>
    </location>
</feature>
<dbReference type="PRINTS" id="PR00081">
    <property type="entry name" value="GDHRDH"/>
</dbReference>
<dbReference type="SUPFAM" id="SSF51735">
    <property type="entry name" value="NAD(P)-binding Rossmann-fold domains"/>
    <property type="match status" value="1"/>
</dbReference>
<reference evidence="4" key="1">
    <citation type="journal article" date="2019" name="Int. J. Syst. Evol. Microbiol.">
        <title>The Global Catalogue of Microorganisms (GCM) 10K type strain sequencing project: providing services to taxonomists for standard genome sequencing and annotation.</title>
        <authorList>
            <consortium name="The Broad Institute Genomics Platform"/>
            <consortium name="The Broad Institute Genome Sequencing Center for Infectious Disease"/>
            <person name="Wu L."/>
            <person name="Ma J."/>
        </authorList>
    </citation>
    <scope>NUCLEOTIDE SEQUENCE [LARGE SCALE GENOMIC DNA]</scope>
    <source>
        <strain evidence="4">KCTC 42282</strain>
    </source>
</reference>
<gene>
    <name evidence="3" type="ORF">ACFONL_11600</name>
</gene>
<dbReference type="Proteomes" id="UP001595704">
    <property type="component" value="Unassembled WGS sequence"/>
</dbReference>
<comment type="similarity">
    <text evidence="1">Belongs to the short-chain dehydrogenases/reductases (SDR) family.</text>
</comment>
<name>A0ABV7UI69_9HYPH</name>
<dbReference type="PROSITE" id="PS00061">
    <property type="entry name" value="ADH_SHORT"/>
    <property type="match status" value="1"/>
</dbReference>
<dbReference type="RefSeq" id="WP_191321396.1">
    <property type="nucleotide sequence ID" value="NZ_BNCG01000074.1"/>
</dbReference>
<accession>A0ABV7UI69</accession>
<comment type="caution">
    <text evidence="3">The sequence shown here is derived from an EMBL/GenBank/DDBJ whole genome shotgun (WGS) entry which is preliminary data.</text>
</comment>
<dbReference type="InterPro" id="IPR057326">
    <property type="entry name" value="KR_dom"/>
</dbReference>
<dbReference type="InterPro" id="IPR036291">
    <property type="entry name" value="NAD(P)-bd_dom_sf"/>
</dbReference>
<dbReference type="PANTHER" id="PTHR42760">
    <property type="entry name" value="SHORT-CHAIN DEHYDROGENASES/REDUCTASES FAMILY MEMBER"/>
    <property type="match status" value="1"/>
</dbReference>
<evidence type="ECO:0000256" key="1">
    <source>
        <dbReference type="ARBA" id="ARBA00006484"/>
    </source>
</evidence>
<keyword evidence="3" id="KW-0560">Oxidoreductase</keyword>
<evidence type="ECO:0000313" key="3">
    <source>
        <dbReference type="EMBL" id="MFC3638008.1"/>
    </source>
</evidence>
<dbReference type="EC" id="1.1.1.-" evidence="3"/>
<dbReference type="EMBL" id="JBHRYC010000056">
    <property type="protein sequence ID" value="MFC3638008.1"/>
    <property type="molecule type" value="Genomic_DNA"/>
</dbReference>
<dbReference type="PRINTS" id="PR00080">
    <property type="entry name" value="SDRFAMILY"/>
</dbReference>
<dbReference type="InterPro" id="IPR002347">
    <property type="entry name" value="SDR_fam"/>
</dbReference>
<evidence type="ECO:0000313" key="4">
    <source>
        <dbReference type="Proteomes" id="UP001595704"/>
    </source>
</evidence>